<accession>A0A934R5Q2</accession>
<dbReference type="Proteomes" id="UP000600139">
    <property type="component" value="Unassembled WGS sequence"/>
</dbReference>
<sequence length="107" mass="11021">MRGKAGEIFKESGVEDSAGLNILGDRLGVLGPAEAAGLHALIACSKKLPLTGHQTTEAVESGTVAGTLLTEDSLFGVTPLPHGHGMATLSCDDTSDPLRRKWGDLPS</sequence>
<organism evidence="1 2">
    <name type="scientific">Luteolibacter yonseiensis</name>
    <dbReference type="NCBI Taxonomy" id="1144680"/>
    <lineage>
        <taxon>Bacteria</taxon>
        <taxon>Pseudomonadati</taxon>
        <taxon>Verrucomicrobiota</taxon>
        <taxon>Verrucomicrobiia</taxon>
        <taxon>Verrucomicrobiales</taxon>
        <taxon>Verrucomicrobiaceae</taxon>
        <taxon>Luteolibacter</taxon>
    </lineage>
</organism>
<protein>
    <submittedName>
        <fullName evidence="1">Uncharacterized protein</fullName>
    </submittedName>
</protein>
<dbReference type="AlphaFoldDB" id="A0A934R5Q2"/>
<name>A0A934R5Q2_9BACT</name>
<reference evidence="1" key="1">
    <citation type="submission" date="2021-01" db="EMBL/GenBank/DDBJ databases">
        <title>Modified the classification status of verrucomicrobia.</title>
        <authorList>
            <person name="Feng X."/>
        </authorList>
    </citation>
    <scope>NUCLEOTIDE SEQUENCE</scope>
    <source>
        <strain evidence="1">JCM 18052</strain>
    </source>
</reference>
<evidence type="ECO:0000313" key="1">
    <source>
        <dbReference type="EMBL" id="MBK1815725.1"/>
    </source>
</evidence>
<comment type="caution">
    <text evidence="1">The sequence shown here is derived from an EMBL/GenBank/DDBJ whole genome shotgun (WGS) entry which is preliminary data.</text>
</comment>
<dbReference type="RefSeq" id="WP_200350682.1">
    <property type="nucleotide sequence ID" value="NZ_BAABHZ010000008.1"/>
</dbReference>
<keyword evidence="2" id="KW-1185">Reference proteome</keyword>
<evidence type="ECO:0000313" key="2">
    <source>
        <dbReference type="Proteomes" id="UP000600139"/>
    </source>
</evidence>
<gene>
    <name evidence="1" type="ORF">JIN84_08860</name>
</gene>
<proteinExistence type="predicted"/>
<dbReference type="EMBL" id="JAENIK010000009">
    <property type="protein sequence ID" value="MBK1815725.1"/>
    <property type="molecule type" value="Genomic_DNA"/>
</dbReference>